<dbReference type="PANTHER" id="PTHR11280">
    <property type="entry name" value="GLUCOSAMINE-6-PHOSPHATE ISOMERASE"/>
    <property type="match status" value="1"/>
</dbReference>
<dbReference type="GO" id="GO:0006046">
    <property type="term" value="P:N-acetylglucosamine catabolic process"/>
    <property type="evidence" value="ECO:0007669"/>
    <property type="project" value="TreeGrafter"/>
</dbReference>
<keyword evidence="3" id="KW-1185">Reference proteome</keyword>
<accession>A0A841M8L0</accession>
<dbReference type="GO" id="GO:0019262">
    <property type="term" value="P:N-acetylneuraminate catabolic process"/>
    <property type="evidence" value="ECO:0007669"/>
    <property type="project" value="TreeGrafter"/>
</dbReference>
<dbReference type="Pfam" id="PF01182">
    <property type="entry name" value="Glucosamine_iso"/>
    <property type="match status" value="1"/>
</dbReference>
<comment type="caution">
    <text evidence="2">The sequence shown here is derived from an EMBL/GenBank/DDBJ whole genome shotgun (WGS) entry which is preliminary data.</text>
</comment>
<evidence type="ECO:0000313" key="3">
    <source>
        <dbReference type="Proteomes" id="UP000555393"/>
    </source>
</evidence>
<dbReference type="GO" id="GO:0006043">
    <property type="term" value="P:glucosamine catabolic process"/>
    <property type="evidence" value="ECO:0007669"/>
    <property type="project" value="TreeGrafter"/>
</dbReference>
<dbReference type="Proteomes" id="UP000555393">
    <property type="component" value="Unassembled WGS sequence"/>
</dbReference>
<dbReference type="PANTHER" id="PTHR11280:SF6">
    <property type="entry name" value="GLUCOSAMINE-6-PHOSPHATE ISOMERASE NAGB"/>
    <property type="match status" value="1"/>
</dbReference>
<dbReference type="Gene3D" id="3.40.50.1360">
    <property type="match status" value="1"/>
</dbReference>
<dbReference type="EC" id="3.5.99.6" evidence="2"/>
<dbReference type="InterPro" id="IPR037171">
    <property type="entry name" value="NagB/RpiA_transferase-like"/>
</dbReference>
<dbReference type="GO" id="GO:0004342">
    <property type="term" value="F:glucosamine-6-phosphate deaminase activity"/>
    <property type="evidence" value="ECO:0007669"/>
    <property type="project" value="UniProtKB-EC"/>
</dbReference>
<dbReference type="EMBL" id="JACIIU010000013">
    <property type="protein sequence ID" value="MBB6261884.1"/>
    <property type="molecule type" value="Genomic_DNA"/>
</dbReference>
<dbReference type="GO" id="GO:0005737">
    <property type="term" value="C:cytoplasm"/>
    <property type="evidence" value="ECO:0007669"/>
    <property type="project" value="TreeGrafter"/>
</dbReference>
<dbReference type="RefSeq" id="WP_374786259.1">
    <property type="nucleotide sequence ID" value="NZ_JACIIU010000013.1"/>
</dbReference>
<dbReference type="InterPro" id="IPR004547">
    <property type="entry name" value="Glucosamine6P_isomerase"/>
</dbReference>
<keyword evidence="2" id="KW-0378">Hydrolase</keyword>
<evidence type="ECO:0000259" key="1">
    <source>
        <dbReference type="Pfam" id="PF01182"/>
    </source>
</evidence>
<dbReference type="GO" id="GO:0005975">
    <property type="term" value="P:carbohydrate metabolic process"/>
    <property type="evidence" value="ECO:0007669"/>
    <property type="project" value="InterPro"/>
</dbReference>
<evidence type="ECO:0000313" key="2">
    <source>
        <dbReference type="EMBL" id="MBB6261884.1"/>
    </source>
</evidence>
<dbReference type="CDD" id="cd01399">
    <property type="entry name" value="GlcN6P_deaminase"/>
    <property type="match status" value="1"/>
</dbReference>
<organism evidence="2 3">
    <name type="scientific">Paenochrobactrum gallinarii</name>
    <dbReference type="NCBI Taxonomy" id="643673"/>
    <lineage>
        <taxon>Bacteria</taxon>
        <taxon>Pseudomonadati</taxon>
        <taxon>Pseudomonadota</taxon>
        <taxon>Alphaproteobacteria</taxon>
        <taxon>Hyphomicrobiales</taxon>
        <taxon>Brucellaceae</taxon>
        <taxon>Paenochrobactrum</taxon>
    </lineage>
</organism>
<dbReference type="SUPFAM" id="SSF100950">
    <property type="entry name" value="NagB/RpiA/CoA transferase-like"/>
    <property type="match status" value="1"/>
</dbReference>
<dbReference type="GO" id="GO:0042802">
    <property type="term" value="F:identical protein binding"/>
    <property type="evidence" value="ECO:0007669"/>
    <property type="project" value="TreeGrafter"/>
</dbReference>
<proteinExistence type="predicted"/>
<name>A0A841M8L0_9HYPH</name>
<dbReference type="AlphaFoldDB" id="A0A841M8L0"/>
<protein>
    <submittedName>
        <fullName evidence="2">Glucosamine-6-phosphate deaminase</fullName>
        <ecNumber evidence="2">3.5.99.6</ecNumber>
    </submittedName>
</protein>
<reference evidence="2 3" key="1">
    <citation type="submission" date="2020-08" db="EMBL/GenBank/DDBJ databases">
        <title>Genomic Encyclopedia of Type Strains, Phase IV (KMG-IV): sequencing the most valuable type-strain genomes for metagenomic binning, comparative biology and taxonomic classification.</title>
        <authorList>
            <person name="Goeker M."/>
        </authorList>
    </citation>
    <scope>NUCLEOTIDE SEQUENCE [LARGE SCALE GENOMIC DNA]</scope>
    <source>
        <strain evidence="2 3">DSM 22336</strain>
    </source>
</reference>
<dbReference type="InterPro" id="IPR006148">
    <property type="entry name" value="Glc/Gal-6P_isomerase"/>
</dbReference>
<feature type="domain" description="Glucosamine/galactosamine-6-phosphate isomerase" evidence="1">
    <location>
        <begin position="28"/>
        <end position="246"/>
    </location>
</feature>
<sequence length="262" mass="28986">MSEANIGESLATGNRYYGSLKVRSFENRDYMGEAAANDIAAALRARLQTQNQVRMIFAAAPSQADMLKMLCAAPDIDWRRVTAFHMDEYIGLSLDHPARFGLWLNRHIFNQLPFGQVHRIMPGDDASAEAKRYAALLEEAPIDFICLGIGVNGHIAFNDPPVALFDDPETVKIVVLDDVCRQQQVDDKCFATFNDVPEKAITLTIPCLMSGQQLFCVVPGAFKQNAVRDTLYGEITTACPASILRNHPSCTLYLDKDSDPDA</sequence>
<gene>
    <name evidence="2" type="ORF">FHS77_002451</name>
</gene>